<keyword evidence="2" id="KW-1185">Reference proteome</keyword>
<accession>A0A158IAC7</accession>
<comment type="caution">
    <text evidence="1">The sequence shown here is derived from an EMBL/GenBank/DDBJ whole genome shotgun (WGS) entry which is preliminary data.</text>
</comment>
<dbReference type="InterPro" id="IPR017748">
    <property type="entry name" value="TagF"/>
</dbReference>
<organism evidence="1 2">
    <name type="scientific">Caballeronia telluris</name>
    <dbReference type="NCBI Taxonomy" id="326475"/>
    <lineage>
        <taxon>Bacteria</taxon>
        <taxon>Pseudomonadati</taxon>
        <taxon>Pseudomonadota</taxon>
        <taxon>Betaproteobacteria</taxon>
        <taxon>Burkholderiales</taxon>
        <taxon>Burkholderiaceae</taxon>
        <taxon>Caballeronia</taxon>
    </lineage>
</organism>
<dbReference type="NCBIfam" id="TIGR03373">
    <property type="entry name" value="VI_minor_4"/>
    <property type="match status" value="1"/>
</dbReference>
<evidence type="ECO:0000313" key="1">
    <source>
        <dbReference type="EMBL" id="SAL53552.1"/>
    </source>
</evidence>
<dbReference type="PIRSF" id="PIRSF029287">
    <property type="entry name" value="UCP029287"/>
    <property type="match status" value="1"/>
</dbReference>
<dbReference type="AlphaFoldDB" id="A0A158IAC7"/>
<sequence length="215" mass="22520">MQTPGTAGCFGKVRGNGDFVSRRLPHLFVEPWDAMLQAGMLATRAALGHAWLGAYLDAPLWCFALGGDVVGGSGWAGVLMPSVDLAGRHFPLTIAAPVDPGALPLWLPKAGAWFERCRELALATLENGSRLADLDEGVVALSPVCPTVRAGAGIEVSDDAVARCMSVWWTEGSDSVAASLRGCSGLPDAARFAGLIDGRVGGWAWHRPLTERAGT</sequence>
<reference evidence="1" key="1">
    <citation type="submission" date="2016-01" db="EMBL/GenBank/DDBJ databases">
        <authorList>
            <person name="Peeters Charlotte."/>
        </authorList>
    </citation>
    <scope>NUCLEOTIDE SEQUENCE</scope>
    <source>
        <strain evidence="1">LMG 22936</strain>
    </source>
</reference>
<proteinExistence type="predicted"/>
<dbReference type="Gene3D" id="3.40.1730.10">
    <property type="entry name" value="pa0076 domain"/>
    <property type="match status" value="1"/>
</dbReference>
<protein>
    <recommendedName>
        <fullName evidence="3">Type VI secretion-associated protein</fullName>
    </recommendedName>
</protein>
<dbReference type="EMBL" id="FCNZ02000010">
    <property type="protein sequence ID" value="SAL53552.1"/>
    <property type="molecule type" value="Genomic_DNA"/>
</dbReference>
<evidence type="ECO:0008006" key="3">
    <source>
        <dbReference type="Google" id="ProtNLM"/>
    </source>
</evidence>
<dbReference type="Proteomes" id="UP000054717">
    <property type="component" value="Unassembled WGS sequence"/>
</dbReference>
<evidence type="ECO:0000313" key="2">
    <source>
        <dbReference type="Proteomes" id="UP000054717"/>
    </source>
</evidence>
<dbReference type="RefSeq" id="WP_087630977.1">
    <property type="nucleotide sequence ID" value="NZ_FCNZ02000010.1"/>
</dbReference>
<name>A0A158IAC7_9BURK</name>
<dbReference type="Pfam" id="PF09867">
    <property type="entry name" value="TagF_N"/>
    <property type="match status" value="1"/>
</dbReference>
<dbReference type="STRING" id="326475.AWB66_02915"/>
<dbReference type="InterPro" id="IPR038225">
    <property type="entry name" value="TagF_sf"/>
</dbReference>
<gene>
    <name evidence="1" type="ORF">AWB66_02915</name>
</gene>